<protein>
    <submittedName>
        <fullName evidence="1">Haloacid dehalogenase-like hydrolase</fullName>
    </submittedName>
</protein>
<dbReference type="GO" id="GO:0000287">
    <property type="term" value="F:magnesium ion binding"/>
    <property type="evidence" value="ECO:0007669"/>
    <property type="project" value="TreeGrafter"/>
</dbReference>
<dbReference type="InterPro" id="IPR006379">
    <property type="entry name" value="HAD-SF_hydro_IIB"/>
</dbReference>
<dbReference type="InterPro" id="IPR023214">
    <property type="entry name" value="HAD_sf"/>
</dbReference>
<dbReference type="Gene3D" id="3.40.50.1000">
    <property type="entry name" value="HAD superfamily/HAD-like"/>
    <property type="match status" value="1"/>
</dbReference>
<dbReference type="EMBL" id="FNYK01000005">
    <property type="protein sequence ID" value="SEI47201.1"/>
    <property type="molecule type" value="Genomic_DNA"/>
</dbReference>
<gene>
    <name evidence="1" type="ORF">SAMN04487834_100541</name>
</gene>
<dbReference type="NCBIfam" id="TIGR01484">
    <property type="entry name" value="HAD-SF-IIB"/>
    <property type="match status" value="1"/>
</dbReference>
<keyword evidence="1" id="KW-0378">Hydrolase</keyword>
<organism evidence="1 2">
    <name type="scientific">Sharpea azabuensis</name>
    <dbReference type="NCBI Taxonomy" id="322505"/>
    <lineage>
        <taxon>Bacteria</taxon>
        <taxon>Bacillati</taxon>
        <taxon>Bacillota</taxon>
        <taxon>Erysipelotrichia</taxon>
        <taxon>Erysipelotrichales</taxon>
        <taxon>Coprobacillaceae</taxon>
        <taxon>Sharpea</taxon>
    </lineage>
</organism>
<dbReference type="Pfam" id="PF08282">
    <property type="entry name" value="Hydrolase_3"/>
    <property type="match status" value="1"/>
</dbReference>
<name>A0A1H6QU20_9FIRM</name>
<evidence type="ECO:0000313" key="1">
    <source>
        <dbReference type="EMBL" id="SEI47201.1"/>
    </source>
</evidence>
<dbReference type="AlphaFoldDB" id="A0A1H6QU20"/>
<dbReference type="STRING" id="322505.SAMN04487836_10544"/>
<keyword evidence="2" id="KW-1185">Reference proteome</keyword>
<dbReference type="Gene3D" id="3.30.1240.10">
    <property type="match status" value="1"/>
</dbReference>
<accession>A0A1H6QU20</accession>
<dbReference type="SUPFAM" id="SSF56784">
    <property type="entry name" value="HAD-like"/>
    <property type="match status" value="1"/>
</dbReference>
<proteinExistence type="predicted"/>
<dbReference type="PANTHER" id="PTHR10000">
    <property type="entry name" value="PHOSPHOSERINE PHOSPHATASE"/>
    <property type="match status" value="1"/>
</dbReference>
<dbReference type="InterPro" id="IPR036412">
    <property type="entry name" value="HAD-like_sf"/>
</dbReference>
<reference evidence="2" key="1">
    <citation type="submission" date="2016-10" db="EMBL/GenBank/DDBJ databases">
        <authorList>
            <person name="Varghese N."/>
        </authorList>
    </citation>
    <scope>NUCLEOTIDE SEQUENCE [LARGE SCALE GENOMIC DNA]</scope>
    <source>
        <strain evidence="2">DSM 20406</strain>
    </source>
</reference>
<dbReference type="PANTHER" id="PTHR10000:SF8">
    <property type="entry name" value="HAD SUPERFAMILY HYDROLASE-LIKE, TYPE 3"/>
    <property type="match status" value="1"/>
</dbReference>
<dbReference type="OrthoDB" id="9810101at2"/>
<dbReference type="GO" id="GO:0005829">
    <property type="term" value="C:cytosol"/>
    <property type="evidence" value="ECO:0007669"/>
    <property type="project" value="TreeGrafter"/>
</dbReference>
<dbReference type="eggNOG" id="COG0561">
    <property type="taxonomic scope" value="Bacteria"/>
</dbReference>
<dbReference type="Proteomes" id="UP000183028">
    <property type="component" value="Unassembled WGS sequence"/>
</dbReference>
<dbReference type="GO" id="GO:0016791">
    <property type="term" value="F:phosphatase activity"/>
    <property type="evidence" value="ECO:0007669"/>
    <property type="project" value="TreeGrafter"/>
</dbReference>
<evidence type="ECO:0000313" key="2">
    <source>
        <dbReference type="Proteomes" id="UP000183028"/>
    </source>
</evidence>
<sequence length="260" mass="29784">MILFTDLDGTLLENGKVKTQKDIDALHQFQDSGGIVAICTGRSKFEVVPAIEQGLPYNYMILNNGGEIYDGEKAIIEHRISQKAGVEILDMLVKEKHLYSYFANDDEQLSYYQGKCAYFPSHKPTDLDFIDEYHRSHGFTILCTHQDTDDFSITQKYMDIINENYRDEATAHRNEIFLDIVPAHCSKGTGIKDLVHYLGDKHRTFGIGDSYNDLSMIEMCDVGATFHFSDLSIKEKAQKSYSYVYEFIDDILGGYYELER</sequence>
<dbReference type="RefSeq" id="WP_074731270.1">
    <property type="nucleotide sequence ID" value="NZ_FNYK01000005.1"/>
</dbReference>